<comment type="caution">
    <text evidence="2">The sequence shown here is derived from an EMBL/GenBank/DDBJ whole genome shotgun (WGS) entry which is preliminary data.</text>
</comment>
<keyword evidence="2" id="KW-0238">DNA-binding</keyword>
<protein>
    <submittedName>
        <fullName evidence="2">DNA-binding PadR family transcriptional regulator</fullName>
    </submittedName>
</protein>
<dbReference type="InterPro" id="IPR036388">
    <property type="entry name" value="WH-like_DNA-bd_sf"/>
</dbReference>
<dbReference type="InterPro" id="IPR036390">
    <property type="entry name" value="WH_DNA-bd_sf"/>
</dbReference>
<feature type="domain" description="Transcription regulator PadR N-terminal" evidence="1">
    <location>
        <begin position="8"/>
        <end position="81"/>
    </location>
</feature>
<dbReference type="PANTHER" id="PTHR43252:SF6">
    <property type="entry name" value="NEGATIVE TRANSCRIPTION REGULATOR PADR"/>
    <property type="match status" value="1"/>
</dbReference>
<dbReference type="AlphaFoldDB" id="A0A3N1M1I9"/>
<reference evidence="2 3" key="1">
    <citation type="submission" date="2018-11" db="EMBL/GenBank/DDBJ databases">
        <title>Genomic Encyclopedia of Type Strains, Phase IV (KMG-IV): sequencing the most valuable type-strain genomes for metagenomic binning, comparative biology and taxonomic classification.</title>
        <authorList>
            <person name="Goeker M."/>
        </authorList>
    </citation>
    <scope>NUCLEOTIDE SEQUENCE [LARGE SCALE GENOMIC DNA]</scope>
    <source>
        <strain evidence="2 3">DSM 5900</strain>
    </source>
</reference>
<dbReference type="RefSeq" id="WP_123688151.1">
    <property type="nucleotide sequence ID" value="NZ_AP019700.1"/>
</dbReference>
<dbReference type="EMBL" id="RJKX01000011">
    <property type="protein sequence ID" value="ROQ01384.1"/>
    <property type="molecule type" value="Genomic_DNA"/>
</dbReference>
<gene>
    <name evidence="2" type="ORF">EDC65_0562</name>
</gene>
<evidence type="ECO:0000313" key="3">
    <source>
        <dbReference type="Proteomes" id="UP000278222"/>
    </source>
</evidence>
<dbReference type="PANTHER" id="PTHR43252">
    <property type="entry name" value="TRANSCRIPTIONAL REGULATOR YQJI"/>
    <property type="match status" value="1"/>
</dbReference>
<accession>A0A3N1M1I9</accession>
<dbReference type="InterPro" id="IPR005149">
    <property type="entry name" value="Tscrpt_reg_PadR_N"/>
</dbReference>
<proteinExistence type="predicted"/>
<dbReference type="SUPFAM" id="SSF46785">
    <property type="entry name" value="Winged helix' DNA-binding domain"/>
    <property type="match status" value="1"/>
</dbReference>
<organism evidence="2 3">
    <name type="scientific">Stella humosa</name>
    <dbReference type="NCBI Taxonomy" id="94"/>
    <lineage>
        <taxon>Bacteria</taxon>
        <taxon>Pseudomonadati</taxon>
        <taxon>Pseudomonadota</taxon>
        <taxon>Alphaproteobacteria</taxon>
        <taxon>Rhodospirillales</taxon>
        <taxon>Stellaceae</taxon>
        <taxon>Stella</taxon>
    </lineage>
</organism>
<keyword evidence="3" id="KW-1185">Reference proteome</keyword>
<sequence>MDVPTLCLAALAHGPASGYDIRKAFEDGPFAHFHEASFGSIYPALRRLEESGAVHATVEPQDRRPDRRIYSLTPDGEARLRRALLSPPRPDQLRSDALVILFFAHLVPVATAVGVLDGYLEYHRHLLAQLDGNCEGGNGEGADGDATECGTPGQRFVHGLGVAVYEAAVRYMENHRASFVDQLSGDTAPKA</sequence>
<dbReference type="GO" id="GO:0003677">
    <property type="term" value="F:DNA binding"/>
    <property type="evidence" value="ECO:0007669"/>
    <property type="project" value="UniProtKB-KW"/>
</dbReference>
<name>A0A3N1M1I9_9PROT</name>
<dbReference type="OrthoDB" id="3186544at2"/>
<dbReference type="Proteomes" id="UP000278222">
    <property type="component" value="Unassembled WGS sequence"/>
</dbReference>
<evidence type="ECO:0000313" key="2">
    <source>
        <dbReference type="EMBL" id="ROQ01384.1"/>
    </source>
</evidence>
<dbReference type="Gene3D" id="1.10.10.10">
    <property type="entry name" value="Winged helix-like DNA-binding domain superfamily/Winged helix DNA-binding domain"/>
    <property type="match status" value="1"/>
</dbReference>
<dbReference type="Pfam" id="PF03551">
    <property type="entry name" value="PadR"/>
    <property type="match status" value="1"/>
</dbReference>
<evidence type="ECO:0000259" key="1">
    <source>
        <dbReference type="Pfam" id="PF03551"/>
    </source>
</evidence>